<protein>
    <submittedName>
        <fullName evidence="3">Ldh family oxidoreductase</fullName>
    </submittedName>
</protein>
<evidence type="ECO:0000256" key="2">
    <source>
        <dbReference type="ARBA" id="ARBA00023002"/>
    </source>
</evidence>
<dbReference type="SUPFAM" id="SSF89733">
    <property type="entry name" value="L-sulfolactate dehydrogenase-like"/>
    <property type="match status" value="1"/>
</dbReference>
<dbReference type="OrthoDB" id="9811519at2"/>
<dbReference type="AlphaFoldDB" id="A0A433XKF5"/>
<dbReference type="InterPro" id="IPR043144">
    <property type="entry name" value="Mal/L-sulf/L-lact_DH-like_ah"/>
</dbReference>
<reference evidence="3 4" key="1">
    <citation type="journal article" date="2016" name="Int. J. Syst. Evol. Microbiol.">
        <title>Arsenicitalea aurantiaca gen. nov., sp. nov., a new member of the family Hyphomicrobiaceae, isolated from high-arsenic sediment.</title>
        <authorList>
            <person name="Mu Y."/>
            <person name="Zhou L."/>
            <person name="Zeng X.C."/>
            <person name="Liu L."/>
            <person name="Pan Y."/>
            <person name="Chen X."/>
            <person name="Wang J."/>
            <person name="Li S."/>
            <person name="Li W.J."/>
            <person name="Wang Y."/>
        </authorList>
    </citation>
    <scope>NUCLEOTIDE SEQUENCE [LARGE SCALE GENOMIC DNA]</scope>
    <source>
        <strain evidence="3 4">42-50</strain>
    </source>
</reference>
<sequence>MPTRAEIEEAGMAALLGAGVPLPHARRQLDLLLEAELRGLPSHGLLRLPRVIERIANGVTDPHTSGEAHWRGAAFLEVEGRQGLGPVVAMAALDAISGRVAETGIAVAAIRNCDHLGMLAFYAEQVAASGRILIALTISEALVHPWGGRSAMLGTNPIAIGVPAHPDPFVFDMATSIVAMGRIHDHAARGEPIPEGWALDAEGNPTTDAARARDGALAPFGGPKGYALGLAFEVLVGSLTACALGPAVKGTLDSTAPCNKGDIFIVLEPATGAASAISAFLEEVRQSPPADPDRPVRVPGDRANQTHAMRQQGDIPLPDAVWQPILRLAGKSKV</sequence>
<evidence type="ECO:0000256" key="1">
    <source>
        <dbReference type="ARBA" id="ARBA00006056"/>
    </source>
</evidence>
<accession>A0A433XKF5</accession>
<proteinExistence type="inferred from homology"/>
<dbReference type="EMBL" id="RZNJ01000001">
    <property type="protein sequence ID" value="RUT34561.1"/>
    <property type="molecule type" value="Genomic_DNA"/>
</dbReference>
<dbReference type="PANTHER" id="PTHR11091:SF0">
    <property type="entry name" value="MALATE DEHYDROGENASE"/>
    <property type="match status" value="1"/>
</dbReference>
<dbReference type="RefSeq" id="WP_127186680.1">
    <property type="nucleotide sequence ID" value="NZ_RZNJ01000001.1"/>
</dbReference>
<comment type="caution">
    <text evidence="3">The sequence shown here is derived from an EMBL/GenBank/DDBJ whole genome shotgun (WGS) entry which is preliminary data.</text>
</comment>
<dbReference type="Gene3D" id="3.30.1370.60">
    <property type="entry name" value="Hypothetical oxidoreductase yiak, domain 2"/>
    <property type="match status" value="1"/>
</dbReference>
<name>A0A433XKF5_9HYPH</name>
<dbReference type="GO" id="GO:0016491">
    <property type="term" value="F:oxidoreductase activity"/>
    <property type="evidence" value="ECO:0007669"/>
    <property type="project" value="UniProtKB-KW"/>
</dbReference>
<keyword evidence="2" id="KW-0560">Oxidoreductase</keyword>
<dbReference type="InterPro" id="IPR043143">
    <property type="entry name" value="Mal/L-sulf/L-lact_DH-like_NADP"/>
</dbReference>
<evidence type="ECO:0000313" key="3">
    <source>
        <dbReference type="EMBL" id="RUT34561.1"/>
    </source>
</evidence>
<dbReference type="InterPro" id="IPR003767">
    <property type="entry name" value="Malate/L-lactate_DH-like"/>
</dbReference>
<dbReference type="Gene3D" id="3.30.60.50">
    <property type="entry name" value="Hypothetical oxidoreductase yiak, domain 3"/>
    <property type="match status" value="1"/>
</dbReference>
<evidence type="ECO:0000313" key="4">
    <source>
        <dbReference type="Proteomes" id="UP000281547"/>
    </source>
</evidence>
<dbReference type="InterPro" id="IPR036111">
    <property type="entry name" value="Mal/L-sulfo/L-lacto_DH-like_sf"/>
</dbReference>
<comment type="similarity">
    <text evidence="1">Belongs to the LDH2/MDH2 oxidoreductase family.</text>
</comment>
<gene>
    <name evidence="3" type="ORF">EMQ25_00935</name>
</gene>
<dbReference type="Proteomes" id="UP000281547">
    <property type="component" value="Unassembled WGS sequence"/>
</dbReference>
<dbReference type="Pfam" id="PF02615">
    <property type="entry name" value="Ldh_2"/>
    <property type="match status" value="1"/>
</dbReference>
<dbReference type="Gene3D" id="1.10.1530.10">
    <property type="match status" value="1"/>
</dbReference>
<dbReference type="PANTHER" id="PTHR11091">
    <property type="entry name" value="OXIDOREDUCTASE-RELATED"/>
    <property type="match status" value="1"/>
</dbReference>
<organism evidence="3 4">
    <name type="scientific">Arsenicitalea aurantiaca</name>
    <dbReference type="NCBI Taxonomy" id="1783274"/>
    <lineage>
        <taxon>Bacteria</taxon>
        <taxon>Pseudomonadati</taxon>
        <taxon>Pseudomonadota</taxon>
        <taxon>Alphaproteobacteria</taxon>
        <taxon>Hyphomicrobiales</taxon>
        <taxon>Devosiaceae</taxon>
        <taxon>Arsenicitalea</taxon>
    </lineage>
</organism>
<keyword evidence="4" id="KW-1185">Reference proteome</keyword>